<sequence length="314" mass="35857">MIGAIYVFKTSIDNDNAQEKIKDGVIKIDEIVTNSEKKLNDAGEALSKNNTLVVDNLKKTIKASEQLQEANEQLQKASEQLQKNYKQIVETLNQTIEGKNATIKAQDEVIGQITGGNSYPELSLKKGGFYLNTHGSFSIPNLKISIWVIPNCLNIPKKVTIDYLRENITDQKYIIPIVAIRYSKLWAGYNIQSIEVENFKSYLPNEDGNMHAFEIYFESDYKKWKQRIRIISHNGKWEIADLLDEIPTTQRDNIFFSEKEIYRHVSENFPSAQSGAWKMIPFFNALPSDSAKLGIIPIEYNDKNGISDYSFDNL</sequence>
<dbReference type="Proteomes" id="UP000178198">
    <property type="component" value="Chromosome"/>
</dbReference>
<organism evidence="2 3">
    <name type="scientific">Flavobacterium commune</name>
    <dbReference type="NCBI Taxonomy" id="1306519"/>
    <lineage>
        <taxon>Bacteria</taxon>
        <taxon>Pseudomonadati</taxon>
        <taxon>Bacteroidota</taxon>
        <taxon>Flavobacteriia</taxon>
        <taxon>Flavobacteriales</taxon>
        <taxon>Flavobacteriaceae</taxon>
        <taxon>Flavobacterium</taxon>
    </lineage>
</organism>
<gene>
    <name evidence="2" type="ORF">BIW12_04670</name>
</gene>
<evidence type="ECO:0000313" key="3">
    <source>
        <dbReference type="Proteomes" id="UP000178198"/>
    </source>
</evidence>
<dbReference type="EMBL" id="CP017774">
    <property type="protein sequence ID" value="AOZ98783.1"/>
    <property type="molecule type" value="Genomic_DNA"/>
</dbReference>
<accession>A0A1D9P895</accession>
<proteinExistence type="predicted"/>
<evidence type="ECO:0000256" key="1">
    <source>
        <dbReference type="SAM" id="Coils"/>
    </source>
</evidence>
<reference evidence="2 3" key="1">
    <citation type="submission" date="2016-10" db="EMBL/GenBank/DDBJ databases">
        <title>Complete Genome Sequence of Flavobacterium sp. PK15.</title>
        <authorList>
            <person name="Ekwe A."/>
            <person name="Kim S.B."/>
        </authorList>
    </citation>
    <scope>NUCLEOTIDE SEQUENCE [LARGE SCALE GENOMIC DNA]</scope>
    <source>
        <strain evidence="2 3">PK15</strain>
    </source>
</reference>
<feature type="coiled-coil region" evidence="1">
    <location>
        <begin position="57"/>
        <end position="91"/>
    </location>
</feature>
<keyword evidence="3" id="KW-1185">Reference proteome</keyword>
<evidence type="ECO:0000313" key="2">
    <source>
        <dbReference type="EMBL" id="AOZ98783.1"/>
    </source>
</evidence>
<dbReference type="KEGG" id="fcm:BIW12_04670"/>
<protein>
    <submittedName>
        <fullName evidence="2">Uncharacterized protein</fullName>
    </submittedName>
</protein>
<dbReference type="AlphaFoldDB" id="A0A1D9P895"/>
<keyword evidence="1" id="KW-0175">Coiled coil</keyword>
<name>A0A1D9P895_9FLAO</name>